<dbReference type="FunFam" id="3.40.50.2000:FF:000065">
    <property type="entry name" value="Glycosyltransferase"/>
    <property type="match status" value="1"/>
</dbReference>
<dbReference type="GO" id="GO:0080044">
    <property type="term" value="F:quercetin 7-O-glucosyltransferase activity"/>
    <property type="evidence" value="ECO:0007669"/>
    <property type="project" value="TreeGrafter"/>
</dbReference>
<name>A0A7N0T6W9_KALFE</name>
<evidence type="ECO:0000313" key="6">
    <source>
        <dbReference type="Proteomes" id="UP000594263"/>
    </source>
</evidence>
<evidence type="ECO:0000259" key="4">
    <source>
        <dbReference type="Pfam" id="PF26168"/>
    </source>
</evidence>
<reference evidence="5" key="1">
    <citation type="submission" date="2021-01" db="UniProtKB">
        <authorList>
            <consortium name="EnsemblPlants"/>
        </authorList>
    </citation>
    <scope>IDENTIFICATION</scope>
</reference>
<keyword evidence="3" id="KW-0808">Transferase</keyword>
<evidence type="ECO:0000313" key="5">
    <source>
        <dbReference type="EnsemblPlants" id="Kaladp0024s0480.1.v1.1"/>
    </source>
</evidence>
<dbReference type="SUPFAM" id="SSF53756">
    <property type="entry name" value="UDP-Glycosyltransferase/glycogen phosphorylase"/>
    <property type="match status" value="1"/>
</dbReference>
<dbReference type="Proteomes" id="UP000594263">
    <property type="component" value="Unplaced"/>
</dbReference>
<dbReference type="OMA" id="TRASKSM"/>
<proteinExistence type="inferred from homology"/>
<evidence type="ECO:0000256" key="2">
    <source>
        <dbReference type="ARBA" id="ARBA00022676"/>
    </source>
</evidence>
<organism evidence="5 6">
    <name type="scientific">Kalanchoe fedtschenkoi</name>
    <name type="common">Lavender scallops</name>
    <name type="synonym">South American air plant</name>
    <dbReference type="NCBI Taxonomy" id="63787"/>
    <lineage>
        <taxon>Eukaryota</taxon>
        <taxon>Viridiplantae</taxon>
        <taxon>Streptophyta</taxon>
        <taxon>Embryophyta</taxon>
        <taxon>Tracheophyta</taxon>
        <taxon>Spermatophyta</taxon>
        <taxon>Magnoliopsida</taxon>
        <taxon>eudicotyledons</taxon>
        <taxon>Gunneridae</taxon>
        <taxon>Pentapetalae</taxon>
        <taxon>Saxifragales</taxon>
        <taxon>Crassulaceae</taxon>
        <taxon>Kalanchoe</taxon>
    </lineage>
</organism>
<dbReference type="Pfam" id="PF26168">
    <property type="entry name" value="Glyco_transf_N"/>
    <property type="match status" value="1"/>
</dbReference>
<keyword evidence="2" id="KW-0328">Glycosyltransferase</keyword>
<sequence>MDQLSPHAVCVPYPSQGHVNPMMQLAKLLHSQGFHITFVNTEFNHNRLVRSNGAASVRGLPSFRFETIPDGLPPSDQDATQDVPALCDSTWKTCLGPFLELVGRLNGSPDVPPVRVVVADGVMGFGMKAADMLGIPGVRFWTASACGMLGYLNYSELKSNGVCPFIGGRGDSGNASNVRLRDLPSFVRTTDPDDIMFNFMGSEAESCFQASSIIFNTFDELEREVLDEIKKRHPHVYAIGPLSLLGRRHVEELEFKSFNSSLWKEDVTCLAWLSRWEPDSVVYVNYGSITTMTSQQFKEFAWGLANSEHPFLWILRPDVLSGSSITLPSGFFEEVRGRGLITSWCPQENVLRHPWQTNCHYSRTIWDMGVEVGQHVERGNIEKLVREMMGGETGKMLRHNAKIWRNKANKATSLGGFSYTNFERFVKEKIKS</sequence>
<dbReference type="Pfam" id="PF00201">
    <property type="entry name" value="UDPGT"/>
    <property type="match status" value="1"/>
</dbReference>
<dbReference type="EnsemblPlants" id="Kaladp0024s0480.1.v1.1">
    <property type="protein sequence ID" value="Kaladp0024s0480.1.v1.1"/>
    <property type="gene ID" value="Kaladp0024s0480.v1.1"/>
</dbReference>
<comment type="similarity">
    <text evidence="1">Belongs to the UDP-glycosyltransferase family.</text>
</comment>
<dbReference type="PANTHER" id="PTHR11926">
    <property type="entry name" value="GLUCOSYL/GLUCURONOSYL TRANSFERASES"/>
    <property type="match status" value="1"/>
</dbReference>
<evidence type="ECO:0000256" key="1">
    <source>
        <dbReference type="ARBA" id="ARBA00009995"/>
    </source>
</evidence>
<dbReference type="Gramene" id="Kaladp0024s0480.1.v1.1">
    <property type="protein sequence ID" value="Kaladp0024s0480.1.v1.1"/>
    <property type="gene ID" value="Kaladp0024s0480.v1.1"/>
</dbReference>
<dbReference type="PANTHER" id="PTHR11926:SF1547">
    <property type="entry name" value="GLYCOSYLTRANSFERASE"/>
    <property type="match status" value="1"/>
</dbReference>
<feature type="domain" description="Glycosyltransferase N-terminal" evidence="4">
    <location>
        <begin position="9"/>
        <end position="130"/>
    </location>
</feature>
<dbReference type="AlphaFoldDB" id="A0A7N0T6W9"/>
<dbReference type="GO" id="GO:0080043">
    <property type="term" value="F:quercetin 3-O-glucosyltransferase activity"/>
    <property type="evidence" value="ECO:0007669"/>
    <property type="project" value="TreeGrafter"/>
</dbReference>
<dbReference type="InterPro" id="IPR058980">
    <property type="entry name" value="Glyco_transf_N"/>
</dbReference>
<keyword evidence="6" id="KW-1185">Reference proteome</keyword>
<accession>A0A7N0T6W9</accession>
<dbReference type="Gene3D" id="3.40.50.2000">
    <property type="entry name" value="Glycogen Phosphorylase B"/>
    <property type="match status" value="4"/>
</dbReference>
<dbReference type="CDD" id="cd03784">
    <property type="entry name" value="GT1_Gtf-like"/>
    <property type="match status" value="1"/>
</dbReference>
<protein>
    <recommendedName>
        <fullName evidence="4">Glycosyltransferase N-terminal domain-containing protein</fullName>
    </recommendedName>
</protein>
<evidence type="ECO:0000256" key="3">
    <source>
        <dbReference type="ARBA" id="ARBA00022679"/>
    </source>
</evidence>
<dbReference type="InterPro" id="IPR002213">
    <property type="entry name" value="UDP_glucos_trans"/>
</dbReference>